<dbReference type="SMART" id="SM00028">
    <property type="entry name" value="TPR"/>
    <property type="match status" value="4"/>
</dbReference>
<evidence type="ECO:0000256" key="4">
    <source>
        <dbReference type="SAM" id="Phobius"/>
    </source>
</evidence>
<dbReference type="Gene3D" id="1.25.40.10">
    <property type="entry name" value="Tetratricopeptide repeat domain"/>
    <property type="match status" value="1"/>
</dbReference>
<feature type="transmembrane region" description="Helical" evidence="4">
    <location>
        <begin position="395"/>
        <end position="415"/>
    </location>
</feature>
<dbReference type="AlphaFoldDB" id="A0A2M8EMD0"/>
<dbReference type="InterPro" id="IPR011990">
    <property type="entry name" value="TPR-like_helical_dom_sf"/>
</dbReference>
<dbReference type="PANTHER" id="PTHR44227:SF3">
    <property type="entry name" value="PROTEIN O-MANNOSYL-TRANSFERASE TMTC4"/>
    <property type="match status" value="1"/>
</dbReference>
<dbReference type="PROSITE" id="PS50293">
    <property type="entry name" value="TPR_REGION"/>
    <property type="match status" value="1"/>
</dbReference>
<dbReference type="PANTHER" id="PTHR44227">
    <property type="match status" value="1"/>
</dbReference>
<reference evidence="6" key="1">
    <citation type="submission" date="2017-09" db="EMBL/GenBank/DDBJ databases">
        <title>Depth-based differentiation of microbial function through sediment-hosted aquifers and enrichment of novel symbionts in the deep terrestrial subsurface.</title>
        <authorList>
            <person name="Probst A.J."/>
            <person name="Ladd B."/>
            <person name="Jarett J.K."/>
            <person name="Geller-Mcgrath D.E."/>
            <person name="Sieber C.M.K."/>
            <person name="Emerson J.B."/>
            <person name="Anantharaman K."/>
            <person name="Thomas B.C."/>
            <person name="Malmstrom R."/>
            <person name="Stieglmeier M."/>
            <person name="Klingl A."/>
            <person name="Woyke T."/>
            <person name="Ryan C.M."/>
            <person name="Banfield J.F."/>
        </authorList>
    </citation>
    <scope>NUCLEOTIDE SEQUENCE [LARGE SCALE GENOMIC DNA]</scope>
</reference>
<keyword evidence="4" id="KW-1133">Transmembrane helix</keyword>
<keyword evidence="4" id="KW-0812">Transmembrane</keyword>
<feature type="transmembrane region" description="Helical" evidence="4">
    <location>
        <begin position="76"/>
        <end position="97"/>
    </location>
</feature>
<dbReference type="InterPro" id="IPR052346">
    <property type="entry name" value="O-mannosyl-transferase_TMTC"/>
</dbReference>
<dbReference type="Proteomes" id="UP000229756">
    <property type="component" value="Unassembled WGS sequence"/>
</dbReference>
<feature type="transmembrane region" description="Helical" evidence="4">
    <location>
        <begin position="194"/>
        <end position="211"/>
    </location>
</feature>
<feature type="repeat" description="TPR" evidence="3">
    <location>
        <begin position="464"/>
        <end position="497"/>
    </location>
</feature>
<keyword evidence="2 3" id="KW-0802">TPR repeat</keyword>
<feature type="transmembrane region" description="Helical" evidence="4">
    <location>
        <begin position="256"/>
        <end position="274"/>
    </location>
</feature>
<comment type="caution">
    <text evidence="5">The sequence shown here is derived from an EMBL/GenBank/DDBJ whole genome shotgun (WGS) entry which is preliminary data.</text>
</comment>
<evidence type="ECO:0000313" key="5">
    <source>
        <dbReference type="EMBL" id="PJC23906.1"/>
    </source>
</evidence>
<gene>
    <name evidence="5" type="ORF">CO058_01050</name>
</gene>
<feature type="transmembrane region" description="Helical" evidence="4">
    <location>
        <begin position="167"/>
        <end position="188"/>
    </location>
</feature>
<name>A0A2M8EMD0_UNCKA</name>
<dbReference type="Pfam" id="PF00515">
    <property type="entry name" value="TPR_1"/>
    <property type="match status" value="1"/>
</dbReference>
<keyword evidence="4" id="KW-0472">Membrane</keyword>
<dbReference type="SUPFAM" id="SSF48452">
    <property type="entry name" value="TPR-like"/>
    <property type="match status" value="1"/>
</dbReference>
<evidence type="ECO:0008006" key="7">
    <source>
        <dbReference type="Google" id="ProtNLM"/>
    </source>
</evidence>
<feature type="transmembrane region" description="Helical" evidence="4">
    <location>
        <begin position="422"/>
        <end position="441"/>
    </location>
</feature>
<sequence>MALTHTQKKFIKKNINKLNLSELSQDLGLLQQEVLSYLNGIWKKEKYEKYVRGLEPENKSGEEFNLVNWVKAEKKILIGFLLLTFFVYANGLNSGLVSDDIGSILNNPNLKTFHFEQFNGLVTTISYFLLYKLGGPNPFLFRFVNLIFHIGSVLLVYLIFQKKHSRNLGIFVASLFAVHPILVESVTWISGGPYDKYTFFFLVSFALWIFYSRNLRNLSFSAFFFLLSIFTNEKAVPLIIIYPIYDFIFRGEFSKMRTYIPHLLATIFFSLLFFGKIAERKVGLQQDYYSSATDVLSPLVQIPIAISEYLRMIFWPTGLTLYHSEMSFSNGQYLIRSLILTFFVGIIIYASFKFLKNRNLNSSWGFIFFWGSFFFISLAVTLAPLGLAWIVAERYVYLGSLGIFAIVGLLVSKLAEKENLRVFVYAVFAVAIVALGVRTIIRNMDWKNEDTLWVATAKTSPSNPTTHNNMGDVYSRHNDLDNAIKEFSKAIEINSNYADAYHNRGSAYQSKGDIENAINDYRKAIEINPNIWQSSQNLAGIYFDKGDYEKSSKYMEAAFSKNPSISLAYSLALIYSKMGDVEKARSLLIDILSVDQSNVQASQLLNNIGY</sequence>
<feature type="transmembrane region" description="Helical" evidence="4">
    <location>
        <begin position="334"/>
        <end position="352"/>
    </location>
</feature>
<feature type="transmembrane region" description="Helical" evidence="4">
    <location>
        <begin position="295"/>
        <end position="314"/>
    </location>
</feature>
<evidence type="ECO:0000313" key="6">
    <source>
        <dbReference type="Proteomes" id="UP000229756"/>
    </source>
</evidence>
<dbReference type="Pfam" id="PF13181">
    <property type="entry name" value="TPR_8"/>
    <property type="match status" value="3"/>
</dbReference>
<evidence type="ECO:0000256" key="3">
    <source>
        <dbReference type="PROSITE-ProRule" id="PRU00339"/>
    </source>
</evidence>
<feature type="transmembrane region" description="Helical" evidence="4">
    <location>
        <begin position="223"/>
        <end position="244"/>
    </location>
</feature>
<feature type="repeat" description="TPR" evidence="3">
    <location>
        <begin position="498"/>
        <end position="531"/>
    </location>
</feature>
<proteinExistence type="predicted"/>
<keyword evidence="1" id="KW-0677">Repeat</keyword>
<dbReference type="InterPro" id="IPR019734">
    <property type="entry name" value="TPR_rpt"/>
</dbReference>
<evidence type="ECO:0000256" key="1">
    <source>
        <dbReference type="ARBA" id="ARBA00022737"/>
    </source>
</evidence>
<accession>A0A2M8EMD0</accession>
<protein>
    <recommendedName>
        <fullName evidence="7">Glycosyltransferase RgtA/B/C/D-like domain-containing protein</fullName>
    </recommendedName>
</protein>
<dbReference type="PROSITE" id="PS50005">
    <property type="entry name" value="TPR"/>
    <property type="match status" value="2"/>
</dbReference>
<feature type="transmembrane region" description="Helical" evidence="4">
    <location>
        <begin position="139"/>
        <end position="160"/>
    </location>
</feature>
<evidence type="ECO:0000256" key="2">
    <source>
        <dbReference type="ARBA" id="ARBA00022803"/>
    </source>
</evidence>
<dbReference type="EMBL" id="PFSJ01000007">
    <property type="protein sequence ID" value="PJC23906.1"/>
    <property type="molecule type" value="Genomic_DNA"/>
</dbReference>
<organism evidence="5 6">
    <name type="scientific">candidate division WWE3 bacterium CG_4_9_14_0_2_um_filter_35_11</name>
    <dbReference type="NCBI Taxonomy" id="1975077"/>
    <lineage>
        <taxon>Bacteria</taxon>
        <taxon>Katanobacteria</taxon>
    </lineage>
</organism>
<feature type="transmembrane region" description="Helical" evidence="4">
    <location>
        <begin position="364"/>
        <end position="389"/>
    </location>
</feature>